<dbReference type="EMBL" id="JASPKZ010007268">
    <property type="protein sequence ID" value="KAJ9585477.1"/>
    <property type="molecule type" value="Genomic_DNA"/>
</dbReference>
<accession>A0AAD8ED67</accession>
<comment type="caution">
    <text evidence="1">The sequence shown here is derived from an EMBL/GenBank/DDBJ whole genome shotgun (WGS) entry which is preliminary data.</text>
</comment>
<name>A0AAD8ED67_DIPPU</name>
<protein>
    <submittedName>
        <fullName evidence="1">Uncharacterized protein</fullName>
    </submittedName>
</protein>
<reference evidence="1" key="2">
    <citation type="submission" date="2023-05" db="EMBL/GenBank/DDBJ databases">
        <authorList>
            <person name="Fouks B."/>
        </authorList>
    </citation>
    <scope>NUCLEOTIDE SEQUENCE</scope>
    <source>
        <strain evidence="1">Stay&amp;Tobe</strain>
        <tissue evidence="1">Testes</tissue>
    </source>
</reference>
<organism evidence="1 2">
    <name type="scientific">Diploptera punctata</name>
    <name type="common">Pacific beetle cockroach</name>
    <dbReference type="NCBI Taxonomy" id="6984"/>
    <lineage>
        <taxon>Eukaryota</taxon>
        <taxon>Metazoa</taxon>
        <taxon>Ecdysozoa</taxon>
        <taxon>Arthropoda</taxon>
        <taxon>Hexapoda</taxon>
        <taxon>Insecta</taxon>
        <taxon>Pterygota</taxon>
        <taxon>Neoptera</taxon>
        <taxon>Polyneoptera</taxon>
        <taxon>Dictyoptera</taxon>
        <taxon>Blattodea</taxon>
        <taxon>Blaberoidea</taxon>
        <taxon>Blaberidae</taxon>
        <taxon>Diplopterinae</taxon>
        <taxon>Diploptera</taxon>
    </lineage>
</organism>
<feature type="non-terminal residue" evidence="1">
    <location>
        <position position="75"/>
    </location>
</feature>
<sequence>VKSCFGGRYTFGAEYTSTSSRYSLDKVRARTCDVQDFLVEFRSFLIYCFRRANRTHIRLSNLRPTLRSVATAIVE</sequence>
<gene>
    <name evidence="1" type="ORF">L9F63_002742</name>
</gene>
<evidence type="ECO:0000313" key="1">
    <source>
        <dbReference type="EMBL" id="KAJ9585477.1"/>
    </source>
</evidence>
<evidence type="ECO:0000313" key="2">
    <source>
        <dbReference type="Proteomes" id="UP001233999"/>
    </source>
</evidence>
<reference evidence="1" key="1">
    <citation type="journal article" date="2023" name="IScience">
        <title>Live-bearing cockroach genome reveals convergent evolutionary mechanisms linked to viviparity in insects and beyond.</title>
        <authorList>
            <person name="Fouks B."/>
            <person name="Harrison M.C."/>
            <person name="Mikhailova A.A."/>
            <person name="Marchal E."/>
            <person name="English S."/>
            <person name="Carruthers M."/>
            <person name="Jennings E.C."/>
            <person name="Chiamaka E.L."/>
            <person name="Frigard R.A."/>
            <person name="Pippel M."/>
            <person name="Attardo G.M."/>
            <person name="Benoit J.B."/>
            <person name="Bornberg-Bauer E."/>
            <person name="Tobe S.S."/>
        </authorList>
    </citation>
    <scope>NUCLEOTIDE SEQUENCE</scope>
    <source>
        <strain evidence="1">Stay&amp;Tobe</strain>
    </source>
</reference>
<dbReference type="AlphaFoldDB" id="A0AAD8ED67"/>
<proteinExistence type="predicted"/>
<feature type="non-terminal residue" evidence="1">
    <location>
        <position position="1"/>
    </location>
</feature>
<dbReference type="Proteomes" id="UP001233999">
    <property type="component" value="Unassembled WGS sequence"/>
</dbReference>
<keyword evidence="2" id="KW-1185">Reference proteome</keyword>